<dbReference type="SUPFAM" id="SSF57903">
    <property type="entry name" value="FYVE/PHD zinc finger"/>
    <property type="match status" value="2"/>
</dbReference>
<dbReference type="CDD" id="cd15535">
    <property type="entry name" value="PHD1_Rco1"/>
    <property type="match status" value="1"/>
</dbReference>
<feature type="compositionally biased region" description="Polar residues" evidence="5">
    <location>
        <begin position="229"/>
        <end position="239"/>
    </location>
</feature>
<evidence type="ECO:0000256" key="5">
    <source>
        <dbReference type="SAM" id="MobiDB-lite"/>
    </source>
</evidence>
<evidence type="ECO:0000256" key="1">
    <source>
        <dbReference type="ARBA" id="ARBA00022723"/>
    </source>
</evidence>
<sequence>MPATTISSSTRATRSRYSSPQHTPNGTAAPSRAPSSAPSAGAGPDGSRAFMHRWLEPPVQVKASYQDAGLMRHGVVENMAPLGTMPKVGIFKKAPPPPPEHTPIRIILKRPAATPSTPVAAVTPAVAASAPEEDETEEEGEDYDQSGDEDDDDDGAVDDDDDDDEEEFQMDMNRARDARGAAAMAASRRSLGSRNADNEWAPGKPSPQKGFGPRRSTSRTSGGARLGSFSSIQQSPTTMATSRIAELRERTERVVEAAVDEAIAHFRYPTAWALRTLYDENCANQEFLIMIEKVFLQTADSSTVEEFARLIQAKKKEGKKDNKGCYYFVPPSTNSRFAPRKAKRASYGSLREPSPDPVQEPVEEPPREAHVRKKRRSNRHSGSASKMSAHGPNGKSKTDSPLRRRTRNNSMSSSSSLSSARSMTPPASIQAEDEEDEGTTLDGSPSRASPTPETKGSTNAASRKPINKRRRSQPARKNGNVSNAQPRPTVSAGRRSTAATEQAAAAPEATETGDAAVMEQQPYDMPAVVDAPLFPHLNSMKKGGRAGSQGVSFPSKVGRIDENDAKLRLRQSAKKVTAGVDALVTESFTRIPAHMDDPKLDFEEQTSASVSASASTFASASQLPRASLPPARHTPVASTARSTRSSRKRSHDELDEQPSPTTAHFPASEVASTAANSRAGTPALRTVKRPRTGGVRVKTSPMKKKSGTSAGIPRASGERNSPSGNGAGSKEDDNDDYCSSCGGNGELVCCDGCTRSFHFSCVDPPLRQDSMPADWFCNVCRTARDSASLPIHTGALALLLERLDAKNSSAFRLPDHVRDYFEGVQTGVDGEYEETPTVTKPGKKKKAEEEPVPDFFRLRDADGNAVICYNCQKSSSSNRAIIPCSLCGLFWHLDCLDPPLANPPVLRTWRCPCHIDDLLARLPGALGPAHRFRKIKGAPVIEPSFSRGYVNNGHIEVELDASEDESGWRDVETYGKTVRLSEKGIKLDFLSRYNRKGKRIPQLRAPTPELATSPVQPMQPMQPMQPSLNTWTLDEQQAAHNLAQLSGQGAAPITTLVDTLLAQAPPSVIGLIARTNTQHVQNGSLTNIDEQSLRAMLVYMEHMRQEIKQVLNTNGQAAETTSSLATSQATDATSEKTIMVESERQAAEAGFRKNLPSPAATDDVLPTAREAGQKRNTEADRGPPALAEDSSEPEDAGLPLTPSKDTGDRGRDGGIVLEPRSDKTVVDDNAMDLD</sequence>
<feature type="compositionally biased region" description="Low complexity" evidence="5">
    <location>
        <begin position="112"/>
        <end position="130"/>
    </location>
</feature>
<reference evidence="7" key="2">
    <citation type="submission" date="2023-06" db="EMBL/GenBank/DDBJ databases">
        <authorList>
            <consortium name="Lawrence Berkeley National Laboratory"/>
            <person name="Haridas S."/>
            <person name="Hensen N."/>
            <person name="Bonometti L."/>
            <person name="Westerberg I."/>
            <person name="Brannstrom I.O."/>
            <person name="Guillou S."/>
            <person name="Cros-Aarteil S."/>
            <person name="Calhoun S."/>
            <person name="Kuo A."/>
            <person name="Mondo S."/>
            <person name="Pangilinan J."/>
            <person name="Riley R."/>
            <person name="Labutti K."/>
            <person name="Andreopoulos B."/>
            <person name="Lipzen A."/>
            <person name="Chen C."/>
            <person name="Yanf M."/>
            <person name="Daum C."/>
            <person name="Ng V."/>
            <person name="Clum A."/>
            <person name="Steindorff A."/>
            <person name="Ohm R."/>
            <person name="Martin F."/>
            <person name="Silar P."/>
            <person name="Natvig D."/>
            <person name="Lalanne C."/>
            <person name="Gautier V."/>
            <person name="Ament-Velasquez S.L."/>
            <person name="Kruys A."/>
            <person name="Hutchinson M.I."/>
            <person name="Powell A.J."/>
            <person name="Barry K."/>
            <person name="Miller A.N."/>
            <person name="Grigoriev I.V."/>
            <person name="Debuchy R."/>
            <person name="Gladieux P."/>
            <person name="Thoren M.H."/>
            <person name="Johannesson H."/>
        </authorList>
    </citation>
    <scope>NUCLEOTIDE SEQUENCE</scope>
    <source>
        <strain evidence="7">CBS 958.72</strain>
    </source>
</reference>
<dbReference type="InterPro" id="IPR011011">
    <property type="entry name" value="Znf_FYVE_PHD"/>
</dbReference>
<dbReference type="GO" id="GO:0006357">
    <property type="term" value="P:regulation of transcription by RNA polymerase II"/>
    <property type="evidence" value="ECO:0007669"/>
    <property type="project" value="TreeGrafter"/>
</dbReference>
<name>A0AAE0NEK8_9PEZI</name>
<keyword evidence="2 4" id="KW-0863">Zinc-finger</keyword>
<dbReference type="EMBL" id="JAULSN010000002">
    <property type="protein sequence ID" value="KAK3380006.1"/>
    <property type="molecule type" value="Genomic_DNA"/>
</dbReference>
<feature type="compositionally biased region" description="Polar residues" evidence="5">
    <location>
        <begin position="441"/>
        <end position="461"/>
    </location>
</feature>
<feature type="compositionally biased region" description="Low complexity" evidence="5">
    <location>
        <begin position="497"/>
        <end position="516"/>
    </location>
</feature>
<dbReference type="InterPro" id="IPR013083">
    <property type="entry name" value="Znf_RING/FYVE/PHD"/>
</dbReference>
<dbReference type="Proteomes" id="UP001287356">
    <property type="component" value="Unassembled WGS sequence"/>
</dbReference>
<reference evidence="7" key="1">
    <citation type="journal article" date="2023" name="Mol. Phylogenet. Evol.">
        <title>Genome-scale phylogeny and comparative genomics of the fungal order Sordariales.</title>
        <authorList>
            <person name="Hensen N."/>
            <person name="Bonometti L."/>
            <person name="Westerberg I."/>
            <person name="Brannstrom I.O."/>
            <person name="Guillou S."/>
            <person name="Cros-Aarteil S."/>
            <person name="Calhoun S."/>
            <person name="Haridas S."/>
            <person name="Kuo A."/>
            <person name="Mondo S."/>
            <person name="Pangilinan J."/>
            <person name="Riley R."/>
            <person name="LaButti K."/>
            <person name="Andreopoulos B."/>
            <person name="Lipzen A."/>
            <person name="Chen C."/>
            <person name="Yan M."/>
            <person name="Daum C."/>
            <person name="Ng V."/>
            <person name="Clum A."/>
            <person name="Steindorff A."/>
            <person name="Ohm R.A."/>
            <person name="Martin F."/>
            <person name="Silar P."/>
            <person name="Natvig D.O."/>
            <person name="Lalanne C."/>
            <person name="Gautier V."/>
            <person name="Ament-Velasquez S.L."/>
            <person name="Kruys A."/>
            <person name="Hutchinson M.I."/>
            <person name="Powell A.J."/>
            <person name="Barry K."/>
            <person name="Miller A.N."/>
            <person name="Grigoriev I.V."/>
            <person name="Debuchy R."/>
            <person name="Gladieux P."/>
            <person name="Hiltunen Thoren M."/>
            <person name="Johannesson H."/>
        </authorList>
    </citation>
    <scope>NUCLEOTIDE SEQUENCE</scope>
    <source>
        <strain evidence="7">CBS 958.72</strain>
    </source>
</reference>
<dbReference type="InterPro" id="IPR019787">
    <property type="entry name" value="Znf_PHD-finger"/>
</dbReference>
<feature type="domain" description="PHD-type" evidence="6">
    <location>
        <begin position="735"/>
        <end position="783"/>
    </location>
</feature>
<comment type="caution">
    <text evidence="7">The sequence shown here is derived from an EMBL/GenBank/DDBJ whole genome shotgun (WGS) entry which is preliminary data.</text>
</comment>
<dbReference type="PROSITE" id="PS50016">
    <property type="entry name" value="ZF_PHD_2"/>
    <property type="match status" value="1"/>
</dbReference>
<dbReference type="AlphaFoldDB" id="A0AAE0NEK8"/>
<keyword evidence="3" id="KW-0862">Zinc</keyword>
<dbReference type="CDD" id="cd15534">
    <property type="entry name" value="PHD2_PHF12_Rco1"/>
    <property type="match status" value="1"/>
</dbReference>
<feature type="compositionally biased region" description="Basic and acidic residues" evidence="5">
    <location>
        <begin position="1171"/>
        <end position="1181"/>
    </location>
</feature>
<dbReference type="Gene3D" id="2.30.30.1150">
    <property type="match status" value="1"/>
</dbReference>
<feature type="compositionally biased region" description="Low complexity" evidence="5">
    <location>
        <begin position="28"/>
        <end position="49"/>
    </location>
</feature>
<dbReference type="InterPro" id="IPR019786">
    <property type="entry name" value="Zinc_finger_PHD-type_CS"/>
</dbReference>
<dbReference type="PANTHER" id="PTHR47636">
    <property type="entry name" value="TRANSCRIPTIONAL REGULATORY PROTEIN RCO1"/>
    <property type="match status" value="1"/>
</dbReference>
<feature type="region of interest" description="Disordered" evidence="5">
    <location>
        <begin position="177"/>
        <end position="239"/>
    </location>
</feature>
<feature type="compositionally biased region" description="Low complexity" evidence="5">
    <location>
        <begin position="408"/>
        <end position="424"/>
    </location>
</feature>
<feature type="compositionally biased region" description="Polar residues" evidence="5">
    <location>
        <begin position="479"/>
        <end position="488"/>
    </location>
</feature>
<gene>
    <name evidence="7" type="ORF">B0T24DRAFT_523092</name>
</gene>
<feature type="region of interest" description="Disordered" evidence="5">
    <location>
        <begin position="337"/>
        <end position="521"/>
    </location>
</feature>
<organism evidence="7 8">
    <name type="scientific">Lasiosphaeria ovina</name>
    <dbReference type="NCBI Taxonomy" id="92902"/>
    <lineage>
        <taxon>Eukaryota</taxon>
        <taxon>Fungi</taxon>
        <taxon>Dikarya</taxon>
        <taxon>Ascomycota</taxon>
        <taxon>Pezizomycotina</taxon>
        <taxon>Sordariomycetes</taxon>
        <taxon>Sordariomycetidae</taxon>
        <taxon>Sordariales</taxon>
        <taxon>Lasiosphaeriaceae</taxon>
        <taxon>Lasiosphaeria</taxon>
    </lineage>
</organism>
<dbReference type="Pfam" id="PF00628">
    <property type="entry name" value="PHD"/>
    <property type="match status" value="1"/>
</dbReference>
<dbReference type="Gene3D" id="3.30.40.10">
    <property type="entry name" value="Zinc/RING finger domain, C3HC4 (zinc finger)"/>
    <property type="match status" value="1"/>
</dbReference>
<evidence type="ECO:0000256" key="4">
    <source>
        <dbReference type="PROSITE-ProRule" id="PRU00146"/>
    </source>
</evidence>
<dbReference type="GO" id="GO:0032221">
    <property type="term" value="C:Rpd3S complex"/>
    <property type="evidence" value="ECO:0007669"/>
    <property type="project" value="TreeGrafter"/>
</dbReference>
<feature type="compositionally biased region" description="Low complexity" evidence="5">
    <location>
        <begin position="1"/>
        <end position="19"/>
    </location>
</feature>
<feature type="compositionally biased region" description="Polar residues" evidence="5">
    <location>
        <begin position="670"/>
        <end position="679"/>
    </location>
</feature>
<accession>A0AAE0NEK8</accession>
<keyword evidence="8" id="KW-1185">Reference proteome</keyword>
<feature type="region of interest" description="Disordered" evidence="5">
    <location>
        <begin position="112"/>
        <end position="165"/>
    </location>
</feature>
<keyword evidence="1" id="KW-0479">Metal-binding</keyword>
<dbReference type="InterPro" id="IPR001965">
    <property type="entry name" value="Znf_PHD"/>
</dbReference>
<feature type="compositionally biased region" description="Basic residues" evidence="5">
    <location>
        <begin position="465"/>
        <end position="474"/>
    </location>
</feature>
<protein>
    <recommendedName>
        <fullName evidence="6">PHD-type domain-containing protein</fullName>
    </recommendedName>
</protein>
<dbReference type="PANTHER" id="PTHR47636:SF1">
    <property type="entry name" value="TRANSCRIPTIONAL REGULATORY PROTEIN RCO1"/>
    <property type="match status" value="1"/>
</dbReference>
<evidence type="ECO:0000313" key="8">
    <source>
        <dbReference type="Proteomes" id="UP001287356"/>
    </source>
</evidence>
<evidence type="ECO:0000256" key="2">
    <source>
        <dbReference type="ARBA" id="ARBA00022771"/>
    </source>
</evidence>
<dbReference type="PROSITE" id="PS01359">
    <property type="entry name" value="ZF_PHD_1"/>
    <property type="match status" value="1"/>
</dbReference>
<feature type="compositionally biased region" description="Acidic residues" evidence="5">
    <location>
        <begin position="131"/>
        <end position="165"/>
    </location>
</feature>
<proteinExistence type="predicted"/>
<dbReference type="InterPro" id="IPR052819">
    <property type="entry name" value="Chromatin_regulatory_protein"/>
</dbReference>
<evidence type="ECO:0000259" key="6">
    <source>
        <dbReference type="PROSITE" id="PS50016"/>
    </source>
</evidence>
<feature type="compositionally biased region" description="Low complexity" evidence="5">
    <location>
        <begin position="213"/>
        <end position="228"/>
    </location>
</feature>
<feature type="compositionally biased region" description="Basic residues" evidence="5">
    <location>
        <begin position="370"/>
        <end position="379"/>
    </location>
</feature>
<feature type="region of interest" description="Disordered" evidence="5">
    <location>
        <begin position="1"/>
        <end position="53"/>
    </location>
</feature>
<feature type="region of interest" description="Disordered" evidence="5">
    <location>
        <begin position="620"/>
        <end position="736"/>
    </location>
</feature>
<evidence type="ECO:0000313" key="7">
    <source>
        <dbReference type="EMBL" id="KAK3380006.1"/>
    </source>
</evidence>
<dbReference type="GO" id="GO:0008270">
    <property type="term" value="F:zinc ion binding"/>
    <property type="evidence" value="ECO:0007669"/>
    <property type="project" value="UniProtKB-KW"/>
</dbReference>
<dbReference type="SMART" id="SM00249">
    <property type="entry name" value="PHD"/>
    <property type="match status" value="2"/>
</dbReference>
<feature type="region of interest" description="Disordered" evidence="5">
    <location>
        <begin position="1143"/>
        <end position="1234"/>
    </location>
</feature>
<feature type="compositionally biased region" description="Low complexity" evidence="5">
    <location>
        <begin position="180"/>
        <end position="194"/>
    </location>
</feature>
<evidence type="ECO:0000256" key="3">
    <source>
        <dbReference type="ARBA" id="ARBA00022833"/>
    </source>
</evidence>